<feature type="lipid moiety-binding region" description="S-palmitoyl cysteine; by host" evidence="32">
    <location>
        <position position="826"/>
    </location>
</feature>
<accession>A0A1W6IPK0</accession>
<comment type="function">
    <text evidence="32">Envelope glycoprotein gp160: Oligomerizes in the host endoplasmic reticulum into predominantly trimers. In a second time, gp160 transits in the host Golgi, where glycosylation is completed. The precursor is then proteolytically cleaved in the trans-Golgi and thereby activated by cellular furin or furin-like proteases to produce gp120 and gp41.</text>
</comment>
<reference evidence="37" key="1">
    <citation type="submission" date="2016-05" db="EMBL/GenBank/DDBJ databases">
        <title>Staged Induction of HIV-1 Glycan-Dependent Broadly Neutralizing Antibodies.</title>
        <authorList>
            <person name="Bonsignori M."/>
            <person name="Kreider E.F."/>
            <person name="Fera D."/>
            <person name="Meyerhoff R.R."/>
            <person name="Bradley T."/>
            <person name="Wiehe K."/>
            <person name="Alam S.M."/>
            <person name="Hwang K.-K."/>
            <person name="Saunders K.O."/>
            <person name="Xia S.-M."/>
            <person name="Zhang R."/>
            <person name="Gladden M."/>
            <person name="Monroe A."/>
            <person name="Pier B.W."/>
            <person name="Jette C.A."/>
            <person name="Kelsoe G."/>
            <person name="Louder M.K."/>
            <person name="Morris L."/>
            <person name="Kappes J."/>
            <person name="Wagh K."/>
            <person name="Kamanga G."/>
            <person name="Cohen M.S."/>
            <person name="Hraber P.T."/>
            <person name="Montefiori D.C."/>
            <person name="Trama A."/>
            <person name="Liao H.-X."/>
            <person name="Kepler T.B."/>
            <person name="Moody M.A."/>
            <person name="Gao F."/>
            <person name="Mascola J.R."/>
            <person name="Shaw G.M."/>
            <person name="Hahn B.H."/>
            <person name="Harrison S.C."/>
            <person name="Korber B."/>
            <person name="Haynes B.F."/>
        </authorList>
    </citation>
    <scope>NUCLEOTIDE SEQUENCE</scope>
    <source>
        <strain evidence="37">CH0848.3.d0949.10.20</strain>
    </source>
</reference>
<evidence type="ECO:0000256" key="26">
    <source>
        <dbReference type="ARBA" id="ARBA00023139"/>
    </source>
</evidence>
<evidence type="ECO:0000256" key="3">
    <source>
        <dbReference type="ARBA" id="ARBA00004505"/>
    </source>
</evidence>
<dbReference type="GO" id="GO:0044175">
    <property type="term" value="C:host cell endosome membrane"/>
    <property type="evidence" value="ECO:0007669"/>
    <property type="project" value="UniProtKB-SubCell"/>
</dbReference>
<comment type="PTM">
    <text evidence="32">Palmitoylation of the transmembrane protein and of Env polyprotein (prior to its proteolytic cleavage) is essential for their association with host cell membrane lipid rafts. Palmitoylation is therefore required for envelope trafficking to classical lipid rafts, but not for viral replication.</text>
</comment>
<feature type="disulfide bond" evidence="32">
    <location>
        <begin position="206"/>
        <end position="235"/>
    </location>
</feature>
<keyword evidence="27 32" id="KW-1015">Disulfide bond</keyword>
<feature type="disulfide bond" evidence="32">
    <location>
        <begin position="50"/>
        <end position="70"/>
    </location>
</feature>
<organism evidence="37">
    <name type="scientific">Human immunodeficiency virus type 1</name>
    <name type="common">HIV-1</name>
    <dbReference type="NCBI Taxonomy" id="11676"/>
    <lineage>
        <taxon>Viruses</taxon>
        <taxon>Riboviria</taxon>
        <taxon>Pararnavirae</taxon>
        <taxon>Artverviricota</taxon>
        <taxon>Revtraviricetes</taxon>
        <taxon>Ortervirales</taxon>
        <taxon>Retroviridae</taxon>
        <taxon>Orthoretrovirinae</taxon>
        <taxon>Lentivirus</taxon>
        <taxon>Lentivirus humimdef1</taxon>
    </lineage>
</organism>
<evidence type="ECO:0000256" key="16">
    <source>
        <dbReference type="ARBA" id="ARBA00022729"/>
    </source>
</evidence>
<evidence type="ECO:0000256" key="9">
    <source>
        <dbReference type="ARBA" id="ARBA00022511"/>
    </source>
</evidence>
<dbReference type="InterPro" id="IPR000777">
    <property type="entry name" value="HIV1_Gp120"/>
</dbReference>
<evidence type="ECO:0000256" key="12">
    <source>
        <dbReference type="ARBA" id="ARBA00022595"/>
    </source>
</evidence>
<feature type="region of interest" description="Disordered" evidence="34">
    <location>
        <begin position="701"/>
        <end position="720"/>
    </location>
</feature>
<feature type="domain" description="Retroviral envelope protein GP41-like" evidence="36">
    <location>
        <begin position="512"/>
        <end position="702"/>
    </location>
</feature>
<dbReference type="GO" id="GO:0005198">
    <property type="term" value="F:structural molecule activity"/>
    <property type="evidence" value="ECO:0007669"/>
    <property type="project" value="UniProtKB-UniRule"/>
</dbReference>
<feature type="transmembrane region" description="Helical" evidence="33">
    <location>
        <begin position="660"/>
        <end position="687"/>
    </location>
</feature>
<keyword evidence="29 32" id="KW-0899">Viral immunoevasion</keyword>
<dbReference type="GO" id="GO:0019031">
    <property type="term" value="C:viral envelope"/>
    <property type="evidence" value="ECO:0007669"/>
    <property type="project" value="UniProtKB-KW"/>
</dbReference>
<evidence type="ECO:0000256" key="5">
    <source>
        <dbReference type="ARBA" id="ARBA00004578"/>
    </source>
</evidence>
<dbReference type="FunFam" id="1.10.287.210:FF:000001">
    <property type="entry name" value="Envelope glycoprotein gp160"/>
    <property type="match status" value="1"/>
</dbReference>
<feature type="chain" id="PRO_5023293585" description="Envelope glycoprotein gp160" evidence="32">
    <location>
        <begin position="29"/>
        <end position="845"/>
    </location>
</feature>
<dbReference type="GO" id="GO:0020002">
    <property type="term" value="C:host cell plasma membrane"/>
    <property type="evidence" value="ECO:0007669"/>
    <property type="project" value="UniProtKB-SubCell"/>
</dbReference>
<comment type="miscellaneous">
    <text evidence="32">HIV-1 lineages are divided in three main groups, M (for Major), O (for Outlier), and N (for New, or Non-M, Non-O). The vast majority of strains found worldwide belong to the group M. Group O seems to be endemic to and largely confined to Cameroon and neighboring countries in West Central Africa, where these viruses represent a small minority of HIV-1 strains. The group N is represented by a limited number of isolates from Cameroonian persons. The group M is further subdivided in 9 clades or subtypes (A to D, F to H, J and K).</text>
</comment>
<comment type="PTM">
    <text evidence="32">Specific enzymatic cleavages in vivo yield mature proteins. Envelope glycoproteins are synthesized as a inactive precursor that is heavily N-glycosylated and processed likely by host cell furin in the Golgi to yield the mature SU and TM proteins. The cleavage site between SU and TM requires the minimal sequence [KR]-X-[KR]-R. About 2 of the 9 disulfide bonds of gp41 are reduced by P4HB/PDI, following binding to CD4 receptor.</text>
</comment>
<keyword evidence="15 32" id="KW-0053">Apoptosis</keyword>
<evidence type="ECO:0000256" key="29">
    <source>
        <dbReference type="ARBA" id="ARBA00023280"/>
    </source>
</evidence>
<evidence type="ECO:0000256" key="27">
    <source>
        <dbReference type="ARBA" id="ARBA00023157"/>
    </source>
</evidence>
<dbReference type="GO" id="GO:0019062">
    <property type="term" value="P:virion attachment to host cell"/>
    <property type="evidence" value="ECO:0007669"/>
    <property type="project" value="UniProtKB-UniRule"/>
</dbReference>
<dbReference type="GO" id="GO:0055036">
    <property type="term" value="C:virion membrane"/>
    <property type="evidence" value="ECO:0007669"/>
    <property type="project" value="UniProtKB-SubCell"/>
</dbReference>
<feature type="chain" id="PRO_5023293586" description="Transmembrane protein gp41" evidence="32">
    <location>
        <begin position="494"/>
        <end position="845"/>
    </location>
</feature>
<comment type="function">
    <text evidence="32">Transmembrane protein gp41: Acts as a class I viral fusion protein. Under the current model, the protein has at least 3 conformational states: pre-fusion native state, pre-hairpin intermediate state, and post-fusion hairpin state. During fusion of viral and target intracellular membranes, the coiled coil regions (heptad repeats) assume a trimer-of-hairpins structure, positioning the fusion peptide in close proximity to the C-terminal region of the ectodomain. The formation of this structure appears to drive apposition and subsequent fusion of viral and target cell membranes. Complete fusion occurs in host cell endosomes and is dynamin-dependent, however some lipid transfer might occur at the plasma membrane. The virus undergoes clathrin-dependent internalization long before endosomal fusion, thus minimizing the surface exposure of conserved viral epitopes during fusion and reducing the efficacy of inhibitors targeting these epitopes. Membranes fusion leads to delivery of the nucleocapsid into the cytoplasm.</text>
</comment>
<comment type="subcellular location">
    <subcellularLocation>
        <location evidence="3">Host cell membrane</location>
        <topology evidence="3">Peripheral membrane protein</topology>
    </subcellularLocation>
    <subcellularLocation>
        <location evidence="1">Host cell membrane</location>
        <topology evidence="1">Single-pass type I membrane protein</topology>
    </subcellularLocation>
    <subcellularLocation>
        <location evidence="2">Host endosome membrane</location>
        <topology evidence="2">Peripheral membrane protein</topology>
    </subcellularLocation>
    <subcellularLocation>
        <location evidence="5">Host endosome membrane</location>
        <topology evidence="5">Single-pass type I membrane protein</topology>
    </subcellularLocation>
    <subcellularLocation>
        <location evidence="6">Virion membrane</location>
        <topology evidence="6">Peripheral membrane protein</topology>
    </subcellularLocation>
    <subcellularLocation>
        <location evidence="4">Virion membrane</location>
        <topology evidence="4">Single-pass type I membrane protein</topology>
    </subcellularLocation>
</comment>
<protein>
    <recommendedName>
        <fullName evidence="32">Envelope glycoprotein gp160</fullName>
    </recommendedName>
    <alternativeName>
        <fullName evidence="32">Env polyprotein</fullName>
    </alternativeName>
    <component>
        <recommendedName>
            <fullName evidence="32">Surface protein gp120</fullName>
            <shortName evidence="32">SU</shortName>
        </recommendedName>
        <alternativeName>
            <fullName evidence="32">Glycoprotein 120</fullName>
            <shortName evidence="32">gp120</shortName>
        </alternativeName>
    </component>
    <component>
        <recommendedName>
            <fullName evidence="32">Transmembrane protein gp41</fullName>
            <shortName evidence="32">TM</shortName>
        </recommendedName>
        <alternativeName>
            <fullName evidence="32">Glycoprotein 41</fullName>
            <shortName evidence="32">gp41</shortName>
        </alternativeName>
    </component>
</protein>
<keyword evidence="10 32" id="KW-1165">Clathrin-mediated endocytosis of virus by host</keyword>
<dbReference type="GO" id="GO:1903911">
    <property type="term" value="P:positive regulation of receptor clustering"/>
    <property type="evidence" value="ECO:0007669"/>
    <property type="project" value="UniProtKB-UniRule"/>
</dbReference>
<comment type="caution">
    <text evidence="32 33">Lacks conserved residue(s) required for the propagation of feature annotation.</text>
</comment>
<evidence type="ECO:0000256" key="32">
    <source>
        <dbReference type="HAMAP-Rule" id="MF_04083"/>
    </source>
</evidence>
<organismHost>
    <name type="scientific">Homo sapiens</name>
    <name type="common">Human</name>
    <dbReference type="NCBI Taxonomy" id="9606"/>
</organismHost>
<keyword evidence="31 32" id="KW-1160">Virus entry into host cell</keyword>
<evidence type="ECO:0000256" key="23">
    <source>
        <dbReference type="ARBA" id="ARBA00023046"/>
    </source>
</evidence>
<keyword evidence="17 32" id="KW-1161">Viral attachment to host cell</keyword>
<comment type="domain">
    <text evidence="32 33">The 17 amino acids long immunosuppressive region is present in many retroviral envelope proteins. Synthetic peptides derived from this relatively conserved sequence inhibit immune function in vitro and in vivo.</text>
</comment>
<evidence type="ECO:0000256" key="19">
    <source>
        <dbReference type="ARBA" id="ARBA00022870"/>
    </source>
</evidence>
<dbReference type="GO" id="GO:0075512">
    <property type="term" value="P:clathrin-dependent endocytosis of virus by host cell"/>
    <property type="evidence" value="ECO:0007669"/>
    <property type="project" value="UniProtKB-UniRule"/>
</dbReference>
<sequence length="845" mass="95761">MGILKNYPQWWIWGILGFWMLMNCNGEGNLWVTVYYGVPVWKEAKTTLFCASDARAYEKEVHNVWATHACVPTDPSPQELFLDNVTENFNMWKNDMVDQMHEDIISLWDQSLKPCVKLTPLCVTLICSNATVKNSTVEEMKNCSFNTTTEIRDKEKKEYALFYRPDIVPLSETNNTSEYRLINCNTSAVTQACPKVTFEPIPIHYCAPAGYAILKCNDETFNGTGPCSNVSTVQCTHGIRPVVSTQLLLNGSLAEKEIVIRSENLTNNAKIIIVHLHTPVEIVCTRPNNNTRKSVRIGPGQTFYATGDIIGDIKQAHCNISEKEWNDTLQKVGKELQKHFPNKTIEYKQSAGGDMEITTHSFNCGGEFFYCNTANLFNGTYNGTYNDTDSNSTITLQCRIKQIINMWQGVGRAMYAPPIAGNITCKSNITGLLLTRDGGINSNETEEEIFRPAGGNMRDNWRSELYKYKVVEIQPLGIAPTGAKRRVVEREKRAAGLGALFLGFLGAAGSTMGAASITLTVQARQLLSGIVQQQSNLLRAIEAQQHMLQLTVWGIKQLQARVLALERYLKDQQLLGIWGCSGKLICTTNVPWNTSWSNKSEKDIWDNMTWMQWEREISNYTETIYKLLEDSQNQQERNEQDLLALDSWNSLWNWFNITKWLWYIKIFIMIVGGLIGLRIVFAVLSIVNRVRQGYSPLSLQTLTPNPREPDRLRGIEEEGGEQDRDRSIRLVSGFLPIVWDDLRSLCLFSYHRLRDFLLLAARVVELLGRSSLRGLQRGWEVLKYLGSLVQYWGLELKKSAISLFDTLAIAVAEGTDRIIEAIQGFCRAIRNIPTRIRQGFEASLL</sequence>
<comment type="miscellaneous">
    <text evidence="32">Inhibitors targeting HIV-1 viral envelope proteins are used as antiretroviral drugs. Attachment of virions to the cell surface via non-specific interactions and CD4 binding can be blocked by inhibitors that include cyanovirin-N, cyclotriazadisulfonamide analogs, PRO 2000, TNX 355 and PRO 542. In addition, BMS 806 can block CD4-induced conformational changes. Env interactions with the coreceptor molecules can be targeted by CCR5 antagonists including SCH-D, maraviroc (UK 427857) and aplaviroc (GW 873140), and the CXCR4 antagonist AMD 070. Fusion of viral and cellular membranes can be inhibited by peptides such as enfuvirtide and tifuvirtide (T 1249). Resistance to inhibitors associated with mutations in Env are observed. Most of the time, single mutations confer only a modest reduction in drug susceptibility. Combination of several mutations is usually required to develop a high-level drug resistance.</text>
</comment>
<evidence type="ECO:0000313" key="37">
    <source>
        <dbReference type="EMBL" id="ARM50252.1"/>
    </source>
</evidence>
<keyword evidence="14 32" id="KW-0812">Transmembrane</keyword>
<evidence type="ECO:0000256" key="21">
    <source>
        <dbReference type="ARBA" id="ARBA00022890"/>
    </source>
</evidence>
<feature type="transmembrane region" description="Helical" evidence="33">
    <location>
        <begin position="494"/>
        <end position="517"/>
    </location>
</feature>
<evidence type="ECO:0000256" key="31">
    <source>
        <dbReference type="ARBA" id="ARBA00023296"/>
    </source>
</evidence>
<dbReference type="InterPro" id="IPR037527">
    <property type="entry name" value="Gp160"/>
</dbReference>
<evidence type="ECO:0000256" key="33">
    <source>
        <dbReference type="RuleBase" id="RU363095"/>
    </source>
</evidence>
<evidence type="ECO:0000256" key="17">
    <source>
        <dbReference type="ARBA" id="ARBA00022804"/>
    </source>
</evidence>
<feature type="topological domain" description="Cytoplasmic" evidence="32">
    <location>
        <begin position="688"/>
        <end position="845"/>
    </location>
</feature>
<keyword evidence="30 32" id="KW-0449">Lipoprotein</keyword>
<dbReference type="SUPFAM" id="SSF56502">
    <property type="entry name" value="gp120 core"/>
    <property type="match status" value="2"/>
</dbReference>
<keyword evidence="21 32" id="KW-1164">Virus endocytosis by host</keyword>
<dbReference type="InterPro" id="IPR000328">
    <property type="entry name" value="GP41-like"/>
</dbReference>
<feature type="region of interest" description="Immunosuppression" evidence="32">
    <location>
        <begin position="556"/>
        <end position="574"/>
    </location>
</feature>
<keyword evidence="7 32" id="KW-1168">Fusion of virus membrane with host membrane</keyword>
<evidence type="ECO:0000256" key="15">
    <source>
        <dbReference type="ARBA" id="ARBA00022703"/>
    </source>
</evidence>
<feature type="site" description="Cleavage; by host furin" evidence="32">
    <location>
        <begin position="493"/>
        <end position="494"/>
    </location>
</feature>
<feature type="disulfide bond" evidence="32">
    <location>
        <begin position="580"/>
        <end position="586"/>
    </location>
</feature>
<feature type="short sequence motif" description="Di-leucine internalization motif" evidence="32">
    <location>
        <begin position="844"/>
        <end position="845"/>
    </location>
</feature>
<evidence type="ECO:0000256" key="18">
    <source>
        <dbReference type="ARBA" id="ARBA00022844"/>
    </source>
</evidence>
<dbReference type="GO" id="GO:0019064">
    <property type="term" value="P:fusion of virus membrane with host plasma membrane"/>
    <property type="evidence" value="ECO:0007669"/>
    <property type="project" value="UniProtKB-UniRule"/>
</dbReference>
<evidence type="ECO:0000256" key="11">
    <source>
        <dbReference type="ARBA" id="ARBA00022581"/>
    </source>
</evidence>
<comment type="function">
    <text evidence="32">Surface protein gp120: Attaches the virus to the host lymphoid cell by binding to the primary receptor CD4. This interaction induces a structural rearrangement creating a high affinity binding site for a chemokine coreceptor like CXCR4 and/or CCR5. Acts as a ligand for CD209/DC-SIGN and CLEC4M/DC-SIGNR, which are respectively found on dendritic cells (DCs), and on endothelial cells of liver sinusoids and lymph node sinuses. These interactions allow capture of viral particles at mucosal surfaces by these cells and subsequent transmission to permissive cells. HIV subverts the migration properties of dendritic cells to gain access to CD4+ T-cells in lymph nodes. Virus transmission to permissive T-cells occurs either in trans (without DCs infection, through viral capture and transmission), or in cis (following DCs productive infection, through the usual CD4-gp120 interaction), thereby inducing a robust infection. In trans infection, bound virions remain infectious over days and it is proposed that they are not degraded, but protected in non-lysosomal acidic organelles within the DCs close to the cell membrane thus contributing to the viral infectious potential during DCs' migration from the periphery to the lymphoid tissues. On arrival at lymphoid tissues, intact virions recycle back to DCs' cell surface allowing virus transmission to CD4+ T-cells.</text>
</comment>
<evidence type="ECO:0000256" key="10">
    <source>
        <dbReference type="ARBA" id="ARBA00022570"/>
    </source>
</evidence>
<keyword evidence="8 32" id="KW-1170">Fusion of virus membrane with host endosomal membrane</keyword>
<evidence type="ECO:0000256" key="13">
    <source>
        <dbReference type="ARBA" id="ARBA00022685"/>
    </source>
</evidence>
<dbReference type="FunFam" id="2.170.40.20:FF:000004">
    <property type="entry name" value="Envelope glycoprotein gp160"/>
    <property type="match status" value="1"/>
</dbReference>
<keyword evidence="28 32" id="KW-0325">Glycoprotein</keyword>
<keyword evidence="25 32" id="KW-0472">Membrane</keyword>
<evidence type="ECO:0000256" key="20">
    <source>
        <dbReference type="ARBA" id="ARBA00022879"/>
    </source>
</evidence>
<keyword evidence="16 32" id="KW-0732">Signal</keyword>
<name>A0A1W6IPK0_HV1</name>
<comment type="domain">
    <text evidence="32">The membrane proximal external region (MPER) present in gp41 is a tryptophan-rich region recognized by the antibodies 2F5, Z13, and 4E10. MPER seems to play a role in fusion.</text>
</comment>
<dbReference type="Gene3D" id="1.10.287.210">
    <property type="match status" value="1"/>
</dbReference>
<comment type="domain">
    <text evidence="32">The CD4-binding region is targeted by the antibody b12.</text>
</comment>
<dbReference type="InterPro" id="IPR036377">
    <property type="entry name" value="Gp120_core_sf"/>
</dbReference>
<dbReference type="GO" id="GO:0052031">
    <property type="term" value="P:symbiont-mediated perturbation of host defense response"/>
    <property type="evidence" value="ECO:0007669"/>
    <property type="project" value="UniProtKB-UniRule"/>
</dbReference>
<evidence type="ECO:0000256" key="7">
    <source>
        <dbReference type="ARBA" id="ARBA00022506"/>
    </source>
</evidence>
<feature type="region of interest" description="MPER; binding to GalCer" evidence="32">
    <location>
        <begin position="644"/>
        <end position="665"/>
    </location>
</feature>
<keyword evidence="9 32" id="KW-1032">Host cell membrane</keyword>
<evidence type="ECO:0000256" key="34">
    <source>
        <dbReference type="SAM" id="MobiDB-lite"/>
    </source>
</evidence>
<dbReference type="CDD" id="cd09909">
    <property type="entry name" value="HIV-1-like_HR1-HR2"/>
    <property type="match status" value="1"/>
</dbReference>
<dbReference type="Pfam" id="PF00517">
    <property type="entry name" value="GP41"/>
    <property type="match status" value="1"/>
</dbReference>
<dbReference type="GO" id="GO:1903908">
    <property type="term" value="P:positive regulation of plasma membrane raft polarization"/>
    <property type="evidence" value="ECO:0007669"/>
    <property type="project" value="UniProtKB-UniRule"/>
</dbReference>
<comment type="PTM">
    <text evidence="32">Highly glycosylated by host. The high number of glycan on the protein is reffered to as 'glycan shield' because it contributes to hide protein sequence from adaptive immune system.</text>
</comment>
<keyword evidence="11 32" id="KW-0945">Host-virus interaction</keyword>
<keyword evidence="20 32" id="KW-0261">Viral envelope protein</keyword>
<comment type="subcellular location">
    <molecule>Transmembrane protein gp41</molecule>
    <subcellularLocation>
        <location evidence="32">Virion membrane</location>
        <topology evidence="32">Single-pass type I membrane protein</topology>
    </subcellularLocation>
    <subcellularLocation>
        <location evidence="32">Host cell membrane</location>
        <topology evidence="32">Single-pass type I membrane protein</topology>
    </subcellularLocation>
    <subcellularLocation>
        <location evidence="32">Host endosome membrane</location>
        <topology evidence="32">Single-pass type I membrane protein</topology>
    </subcellularLocation>
    <text evidence="32">It is probably concentrated at the site of budding and incorporated into the virions possibly by contacts between the cytoplasmic tail of Env and the N-terminus of Gag.</text>
</comment>
<evidence type="ECO:0000256" key="6">
    <source>
        <dbReference type="ARBA" id="ARBA00004650"/>
    </source>
</evidence>
<evidence type="ECO:0000256" key="1">
    <source>
        <dbReference type="ARBA" id="ARBA00004402"/>
    </source>
</evidence>
<keyword evidence="19 32" id="KW-1043">Host membrane</keyword>
<dbReference type="HAMAP" id="MF_04083">
    <property type="entry name" value="HIV_ENV"/>
    <property type="match status" value="1"/>
</dbReference>
<keyword evidence="26 32" id="KW-0564">Palmitate</keyword>
<feature type="region of interest" description="CD4-binding loop" evidence="32">
    <location>
        <begin position="350"/>
        <end position="360"/>
    </location>
</feature>
<evidence type="ECO:0000259" key="36">
    <source>
        <dbReference type="Pfam" id="PF00517"/>
    </source>
</evidence>
<keyword evidence="23 32" id="KW-1039">Host endosome</keyword>
<evidence type="ECO:0000256" key="14">
    <source>
        <dbReference type="ARBA" id="ARBA00022692"/>
    </source>
</evidence>
<evidence type="ECO:0000256" key="24">
    <source>
        <dbReference type="ARBA" id="ARBA00023054"/>
    </source>
</evidence>
<dbReference type="GO" id="GO:0019082">
    <property type="term" value="P:viral protein processing"/>
    <property type="evidence" value="ECO:0007669"/>
    <property type="project" value="UniProtKB-UniRule"/>
</dbReference>
<evidence type="ECO:0000256" key="25">
    <source>
        <dbReference type="ARBA" id="ARBA00023136"/>
    </source>
</evidence>
<evidence type="ECO:0000256" key="30">
    <source>
        <dbReference type="ARBA" id="ARBA00023288"/>
    </source>
</evidence>
<dbReference type="FunFam" id="2.170.40.20:FF:000003">
    <property type="entry name" value="Envelope glycoprotein gp160"/>
    <property type="match status" value="1"/>
</dbReference>
<feature type="short sequence motif" description="YXXL motif; contains endocytosis signal" evidence="32">
    <location>
        <begin position="694"/>
        <end position="697"/>
    </location>
</feature>
<evidence type="ECO:0000256" key="2">
    <source>
        <dbReference type="ARBA" id="ARBA00004433"/>
    </source>
</evidence>
<comment type="similarity">
    <text evidence="32">Belongs to the HIV-1 env protein family.</text>
</comment>
<evidence type="ECO:0000256" key="8">
    <source>
        <dbReference type="ARBA" id="ARBA00022510"/>
    </source>
</evidence>
<keyword evidence="22 32" id="KW-1133">Transmembrane helix</keyword>
<dbReference type="Gene3D" id="1.20.5.490">
    <property type="entry name" value="Single helix bin"/>
    <property type="match status" value="1"/>
</dbReference>
<feature type="domain" description="Human immunodeficiency virus 1 envelope glycoprotein Gp120" evidence="35">
    <location>
        <begin position="129"/>
        <end position="493"/>
    </location>
</feature>
<comment type="domain">
    <text evidence="32">Some of the most genetically diverse regions of the viral genome are present in Env. They are called variable regions 1 through 5 (V1 through V5). Coreceptor usage of gp120 is determined mainly by the primary structure of the third variable region (V3) in the outer domain of gp120. The sequence of V3 determines which coreceptor, CCR5 and/or CXCR4 (corresponding to R5/macrophage, X4/T cell and R5X4/T cell and macrophage tropism), is used to trigger the fusion potential of the Env complex, and hence which cells the virus can infect. Binding to CCR5 involves a region adjacent in addition to V3.</text>
</comment>
<proteinExistence type="inferred from homology"/>
<comment type="subunit">
    <text evidence="32">The mature envelope protein (Env) consists of a homotrimer of non-covalently associated gp120-gp41 heterodimers. The resulting complex protrudes from the virus surface as a spike. There seems to be as few as 10 spikes on the average virion. Surface protein gp120 interacts with host CD4, CCR5 and CXCR4. Gp120 also interacts with the C-type lectins CD209/DC-SIGN and CLEC4M/DC-SIGNR (collectively referred to as DC-SIGN(R)). Gp120 and gp41 interact with GalCer. Gp120 interacts with host ITGA4/ITGB7 complex; on CD4+ T-cells, this interaction results in rapid activation of integrin ITGAL/LFA-1, which facilitates efficient cell-to-cell spreading of HIV-1. Gp120 interacts with cell-associated heparan sulfate; this interaction increases virus infectivity on permissive cells and may be involved in infection of CD4- cells.</text>
</comment>
<dbReference type="EMBL" id="KX217751">
    <property type="protein sequence ID" value="ARM50252.1"/>
    <property type="molecule type" value="Genomic_RNA"/>
</dbReference>
<keyword evidence="13 32" id="KW-0165">Cleavage on pair of basic residues</keyword>
<keyword evidence="12 32" id="KW-1162">Viral penetration into host cytoplasm</keyword>
<dbReference type="Pfam" id="PF00516">
    <property type="entry name" value="GP120"/>
    <property type="match status" value="1"/>
</dbReference>
<evidence type="ECO:0000256" key="4">
    <source>
        <dbReference type="ARBA" id="ARBA00004563"/>
    </source>
</evidence>
<keyword evidence="24 32" id="KW-0175">Coiled coil</keyword>
<dbReference type="GO" id="GO:0016020">
    <property type="term" value="C:membrane"/>
    <property type="evidence" value="ECO:0007669"/>
    <property type="project" value="UniProtKB-UniRule"/>
</dbReference>
<dbReference type="FunFam" id="1.20.5.490:FF:000001">
    <property type="entry name" value="Envelope glycoprotein gp160"/>
    <property type="match status" value="1"/>
</dbReference>
<evidence type="ECO:0000256" key="28">
    <source>
        <dbReference type="ARBA" id="ARBA00023180"/>
    </source>
</evidence>
<dbReference type="SUPFAM" id="SSF58069">
    <property type="entry name" value="Virus ectodomain"/>
    <property type="match status" value="1"/>
</dbReference>
<evidence type="ECO:0000256" key="22">
    <source>
        <dbReference type="ARBA" id="ARBA00022989"/>
    </source>
</evidence>
<feature type="disulfide bond" evidence="32">
    <location>
        <begin position="216"/>
        <end position="227"/>
    </location>
</feature>
<comment type="domain">
    <text evidence="32">The YXXL motif is involved in determining the exact site of viral release at the surface of infected mononuclear cells and promotes endocytosis. YXXL and di-leucine endocytosis motifs interact directly or indirectly with the clathrin adapter complexes, opperate independently, and their activities are not additive.</text>
</comment>
<feature type="coiled-coil region" evidence="32">
    <location>
        <begin position="615"/>
        <end position="649"/>
    </location>
</feature>
<feature type="region of interest" description="Fusion peptide" evidence="32">
    <location>
        <begin position="494"/>
        <end position="514"/>
    </location>
</feature>
<keyword evidence="18 32" id="KW-0946">Virion</keyword>
<feature type="lipid moiety-binding region" description="S-palmitoyl cysteine; by host" evidence="32">
    <location>
        <position position="746"/>
    </location>
</feature>
<dbReference type="Gene3D" id="2.170.40.20">
    <property type="entry name" value="Human immunodeficiency virus 1, Gp160, envelope glycoprotein"/>
    <property type="match status" value="2"/>
</dbReference>
<feature type="compositionally biased region" description="Basic and acidic residues" evidence="34">
    <location>
        <begin position="707"/>
        <end position="720"/>
    </location>
</feature>
<dbReference type="GO" id="GO:0039654">
    <property type="term" value="P:fusion of virus membrane with host endosome membrane"/>
    <property type="evidence" value="ECO:0007669"/>
    <property type="project" value="UniProtKB-UniRule"/>
</dbReference>
<gene>
    <name evidence="32 37" type="primary">env</name>
</gene>
<evidence type="ECO:0000259" key="35">
    <source>
        <dbReference type="Pfam" id="PF00516"/>
    </source>
</evidence>
<comment type="subcellular location">
    <molecule>Surface protein gp120</molecule>
    <subcellularLocation>
        <location evidence="32">Virion membrane</location>
        <topology evidence="32">Peripheral membrane protein</topology>
    </subcellularLocation>
    <subcellularLocation>
        <location evidence="32">Host cell membrane</location>
        <topology evidence="32">Peripheral membrane protein</topology>
    </subcellularLocation>
    <subcellularLocation>
        <location evidence="32">Host endosome membrane</location>
        <topology evidence="32">Single-pass type I membrane protein</topology>
    </subcellularLocation>
    <text evidence="32">The surface protein is not anchored to the viral envelope, but associates with the extravirion surface through its binding to TM. It is probably concentrated at the site of budding and incorporated into the virions possibly by contacts between the cytoplasmic tail of Env and the N-terminus of Gag.</text>
</comment>